<dbReference type="PANTHER" id="PTHR48148:SF2">
    <property type="entry name" value="PA14 DOMAIN-CONTAINING PROTEIN"/>
    <property type="match status" value="1"/>
</dbReference>
<gene>
    <name evidence="5" type="ORF">OIE64_11420</name>
</gene>
<keyword evidence="2" id="KW-0812">Transmembrane</keyword>
<protein>
    <submittedName>
        <fullName evidence="5">Choice-of-anchor A family protein</fullName>
    </submittedName>
</protein>
<sequence>MGTKARRIGKSHRAAVTVAAAAAMVGVIAPSAVADSLPGDLGPCLGDECLSVWGDPNNGPVTHHDSNINIYVGGDYLVREAAAEAEGKIVTLGRFDMRKRDGVSQIYDVGVAGVGSRVPPPNGSDYLTVGGDLTVATGQRLLAEEGANHGVVRHAQGLNGTVIPTAVHDADAAAPYTALRDELTAASHCYAYDDNEDHRRPTTGTVRNDGSETVFTGDGSSALQVFALDADVATGAGGDQGVVFNGVPDSATVLVNVYGSARNISTYMGSLPQSGLRERLMWNFPDATEIGLKGSGQFQGSVLIGQQSSVVTLMMSGINGRFYTAGSLTHSSAGESGGQELHAYPFNGELPDCGEEPSPSPSPTDESPSPTPSPTDESPSPSPTDESPSPSPSPSDTSPGPSPSPSGESPAPSPSDTVPAPEPTRTHTWPHPPNPGGELPNTGSHGGEWVIGGIAAALLIAGSAATLVSRRTRRRG</sequence>
<feature type="chain" id="PRO_5047274766" evidence="3">
    <location>
        <begin position="35"/>
        <end position="476"/>
    </location>
</feature>
<dbReference type="Pfam" id="PF20597">
    <property type="entry name" value="pAdhesive_15"/>
    <property type="match status" value="1"/>
</dbReference>
<evidence type="ECO:0000256" key="1">
    <source>
        <dbReference type="SAM" id="MobiDB-lite"/>
    </source>
</evidence>
<feature type="transmembrane region" description="Helical" evidence="2">
    <location>
        <begin position="449"/>
        <end position="468"/>
    </location>
</feature>
<dbReference type="RefSeq" id="WP_326591667.1">
    <property type="nucleotide sequence ID" value="NZ_CP109114.1"/>
</dbReference>
<feature type="signal peptide" evidence="3">
    <location>
        <begin position="1"/>
        <end position="34"/>
    </location>
</feature>
<feature type="domain" description="Choice-of-anchor A" evidence="4">
    <location>
        <begin position="68"/>
        <end position="332"/>
    </location>
</feature>
<keyword evidence="2" id="KW-1133">Transmembrane helix</keyword>
<dbReference type="Proteomes" id="UP001330827">
    <property type="component" value="Chromosome"/>
</dbReference>
<proteinExistence type="predicted"/>
<keyword evidence="3" id="KW-0732">Signal</keyword>
<dbReference type="PANTHER" id="PTHR48148">
    <property type="entry name" value="KERATINOCYTE PROLINE-RICH PROTEIN"/>
    <property type="match status" value="1"/>
</dbReference>
<dbReference type="PRINTS" id="PR01217">
    <property type="entry name" value="PRICHEXTENSN"/>
</dbReference>
<reference evidence="5 6" key="1">
    <citation type="submission" date="2022-10" db="EMBL/GenBank/DDBJ databases">
        <title>The complete genomes of actinobacterial strains from the NBC collection.</title>
        <authorList>
            <person name="Joergensen T.S."/>
            <person name="Alvarez Arevalo M."/>
            <person name="Sterndorff E.B."/>
            <person name="Faurdal D."/>
            <person name="Vuksanovic O."/>
            <person name="Mourched A.-S."/>
            <person name="Charusanti P."/>
            <person name="Shaw S."/>
            <person name="Blin K."/>
            <person name="Weber T."/>
        </authorList>
    </citation>
    <scope>NUCLEOTIDE SEQUENCE [LARGE SCALE GENOMIC DNA]</scope>
    <source>
        <strain evidence="5 6">NBC 01769</strain>
    </source>
</reference>
<evidence type="ECO:0000313" key="5">
    <source>
        <dbReference type="EMBL" id="WSC13378.1"/>
    </source>
</evidence>
<evidence type="ECO:0000256" key="2">
    <source>
        <dbReference type="SAM" id="Phobius"/>
    </source>
</evidence>
<accession>A0ABZ1G2B2</accession>
<feature type="region of interest" description="Disordered" evidence="1">
    <location>
        <begin position="330"/>
        <end position="448"/>
    </location>
</feature>
<evidence type="ECO:0000256" key="3">
    <source>
        <dbReference type="SAM" id="SignalP"/>
    </source>
</evidence>
<evidence type="ECO:0000313" key="6">
    <source>
        <dbReference type="Proteomes" id="UP001330827"/>
    </source>
</evidence>
<keyword evidence="6" id="KW-1185">Reference proteome</keyword>
<name>A0ABZ1G2B2_9ACTN</name>
<dbReference type="NCBIfam" id="TIGR01167">
    <property type="entry name" value="LPXTG_anchor"/>
    <property type="match status" value="1"/>
</dbReference>
<feature type="compositionally biased region" description="Low complexity" evidence="1">
    <location>
        <begin position="363"/>
        <end position="416"/>
    </location>
</feature>
<dbReference type="EMBL" id="CP109114">
    <property type="protein sequence ID" value="WSC13378.1"/>
    <property type="molecule type" value="Genomic_DNA"/>
</dbReference>
<organism evidence="5 6">
    <name type="scientific">Streptomyces brevispora</name>
    <dbReference type="NCBI Taxonomy" id="887462"/>
    <lineage>
        <taxon>Bacteria</taxon>
        <taxon>Bacillati</taxon>
        <taxon>Actinomycetota</taxon>
        <taxon>Actinomycetes</taxon>
        <taxon>Kitasatosporales</taxon>
        <taxon>Streptomycetaceae</taxon>
        <taxon>Streptomyces</taxon>
    </lineage>
</organism>
<dbReference type="NCBIfam" id="TIGR04215">
    <property type="entry name" value="choice_anch_A"/>
    <property type="match status" value="1"/>
</dbReference>
<dbReference type="InterPro" id="IPR026588">
    <property type="entry name" value="Choice_anch_A"/>
</dbReference>
<evidence type="ECO:0000259" key="4">
    <source>
        <dbReference type="Pfam" id="PF20597"/>
    </source>
</evidence>
<keyword evidence="2" id="KW-0472">Membrane</keyword>